<dbReference type="EMBL" id="RCMK01000203">
    <property type="protein sequence ID" value="KAG2944371.1"/>
    <property type="molecule type" value="Genomic_DNA"/>
</dbReference>
<feature type="coiled-coil region" evidence="1">
    <location>
        <begin position="488"/>
        <end position="522"/>
    </location>
</feature>
<sequence length="576" mass="64344">MWLSHSCKVDQDRSQFTTPISSPETKRPAASPTMSSPVQLEATPRPIPRAATNASARTRHHTRRQRSAAAEPYVRSHRSPHEPPTTPPPAPPYVNPTVLKIHLFLPSGRIEWRISENNFNPPDTVFTTVSHFGWCDCYSPFLVGTCRNFIMQLYCNVNCYPYEGRCGNGRNESSKVFLANRLLAPVEEHLPLGKAEWERLGAAYIVTRARGWVERDFDSLRLKFKVLYRTRKPTGKPDMPPHINQVKLLKRTIDDKTKVVEMDDKVDEDQAEDEDEDTNERSCLFSASTLTPTTVFFCNRDGAGGAMRGGSDVTSASSLDSDASRRDNTPGIGDAGEPGGNTSSRVLGRVGMQDPLCTVVQNGLEVFATMASPTLTHARSTARQLHSTDSTERRIVANPPVVPGAPTSTRDSSPHCPKAGSRDEQEALRHTVKRVLDDDKKDMSEASYAKVKSTRALKENERRAKVHRAEDDQRCRDEKAPREARFLDERAEAEERRLQDNLELAERARRDKEESRARTQDLVLFISATGINQKSRAGVPVESQDFAVNRLDTLKAHNALIADTVLKIDRTELLVA</sequence>
<gene>
    <name evidence="4" type="ORF">PC117_g9060</name>
</gene>
<feature type="compositionally biased region" description="Acidic residues" evidence="2">
    <location>
        <begin position="264"/>
        <end position="278"/>
    </location>
</feature>
<dbReference type="Pfam" id="PF20681">
    <property type="entry name" value="DUF6818"/>
    <property type="match status" value="1"/>
</dbReference>
<feature type="region of interest" description="Disordered" evidence="2">
    <location>
        <begin position="1"/>
        <end position="92"/>
    </location>
</feature>
<organism evidence="4 5">
    <name type="scientific">Phytophthora cactorum</name>
    <dbReference type="NCBI Taxonomy" id="29920"/>
    <lineage>
        <taxon>Eukaryota</taxon>
        <taxon>Sar</taxon>
        <taxon>Stramenopiles</taxon>
        <taxon>Oomycota</taxon>
        <taxon>Peronosporomycetes</taxon>
        <taxon>Peronosporales</taxon>
        <taxon>Peronosporaceae</taxon>
        <taxon>Phytophthora</taxon>
    </lineage>
</organism>
<feature type="region of interest" description="Disordered" evidence="2">
    <location>
        <begin position="377"/>
        <end position="480"/>
    </location>
</feature>
<feature type="compositionally biased region" description="Basic residues" evidence="2">
    <location>
        <begin position="57"/>
        <end position="66"/>
    </location>
</feature>
<evidence type="ECO:0000256" key="2">
    <source>
        <dbReference type="SAM" id="MobiDB-lite"/>
    </source>
</evidence>
<reference evidence="4" key="1">
    <citation type="submission" date="2018-10" db="EMBL/GenBank/DDBJ databases">
        <title>Effector identification in a new, highly contiguous assembly of the strawberry crown rot pathogen Phytophthora cactorum.</title>
        <authorList>
            <person name="Armitage A.D."/>
            <person name="Nellist C.F."/>
            <person name="Bates H."/>
            <person name="Vickerstaff R.J."/>
            <person name="Harrison R.J."/>
        </authorList>
    </citation>
    <scope>NUCLEOTIDE SEQUENCE</scope>
    <source>
        <strain evidence="4">4040</strain>
    </source>
</reference>
<comment type="caution">
    <text evidence="4">The sequence shown here is derived from an EMBL/GenBank/DDBJ whole genome shotgun (WGS) entry which is preliminary data.</text>
</comment>
<feature type="domain" description="DUF6818" evidence="3">
    <location>
        <begin position="191"/>
        <end position="270"/>
    </location>
</feature>
<name>A0A8T1DYC5_9STRA</name>
<evidence type="ECO:0000259" key="3">
    <source>
        <dbReference type="Pfam" id="PF20681"/>
    </source>
</evidence>
<feature type="compositionally biased region" description="Pro residues" evidence="2">
    <location>
        <begin position="82"/>
        <end position="92"/>
    </location>
</feature>
<dbReference type="Proteomes" id="UP000736787">
    <property type="component" value="Unassembled WGS sequence"/>
</dbReference>
<feature type="region of interest" description="Disordered" evidence="2">
    <location>
        <begin position="260"/>
        <end position="284"/>
    </location>
</feature>
<accession>A0A8T1DYC5</accession>
<feature type="compositionally biased region" description="Low complexity" evidence="2">
    <location>
        <begin position="311"/>
        <end position="321"/>
    </location>
</feature>
<feature type="region of interest" description="Disordered" evidence="2">
    <location>
        <begin position="305"/>
        <end position="347"/>
    </location>
</feature>
<dbReference type="VEuPathDB" id="FungiDB:PC110_g9584"/>
<feature type="compositionally biased region" description="Basic and acidic residues" evidence="2">
    <location>
        <begin position="420"/>
        <end position="444"/>
    </location>
</feature>
<evidence type="ECO:0000313" key="4">
    <source>
        <dbReference type="EMBL" id="KAG2944371.1"/>
    </source>
</evidence>
<dbReference type="PANTHER" id="PTHR34409:SF1">
    <property type="entry name" value="MYB-LIKE DOMAIN-CONTAINING PROTEIN"/>
    <property type="match status" value="1"/>
</dbReference>
<dbReference type="InterPro" id="IPR049203">
    <property type="entry name" value="DUF6818"/>
</dbReference>
<feature type="compositionally biased region" description="Basic and acidic residues" evidence="2">
    <location>
        <begin position="456"/>
        <end position="480"/>
    </location>
</feature>
<feature type="compositionally biased region" description="Polar residues" evidence="2">
    <location>
        <begin position="377"/>
        <end position="388"/>
    </location>
</feature>
<evidence type="ECO:0000256" key="1">
    <source>
        <dbReference type="SAM" id="Coils"/>
    </source>
</evidence>
<protein>
    <recommendedName>
        <fullName evidence="3">DUF6818 domain-containing protein</fullName>
    </recommendedName>
</protein>
<evidence type="ECO:0000313" key="5">
    <source>
        <dbReference type="Proteomes" id="UP000736787"/>
    </source>
</evidence>
<keyword evidence="1" id="KW-0175">Coiled coil</keyword>
<proteinExistence type="predicted"/>
<dbReference type="PANTHER" id="PTHR34409">
    <property type="entry name" value="SET DOMAIN-CONTAINING PROTEIN"/>
    <property type="match status" value="1"/>
</dbReference>
<dbReference type="AlphaFoldDB" id="A0A8T1DYC5"/>
<feature type="compositionally biased region" description="Polar residues" evidence="2">
    <location>
        <begin position="14"/>
        <end position="23"/>
    </location>
</feature>